<feature type="chain" id="PRO_5047020015" evidence="2">
    <location>
        <begin position="22"/>
        <end position="278"/>
    </location>
</feature>
<reference evidence="3 4" key="1">
    <citation type="submission" date="2022-01" db="EMBL/GenBank/DDBJ databases">
        <title>Labilibaculum sp. nov, a marine bacterium isolated from Antarctica.</title>
        <authorList>
            <person name="Dai W."/>
        </authorList>
    </citation>
    <scope>NUCLEOTIDE SEQUENCE [LARGE SCALE GENOMIC DNA]</scope>
    <source>
        <strain evidence="3 4">DW002</strain>
    </source>
</reference>
<gene>
    <name evidence="3" type="ORF">L3049_02415</name>
</gene>
<dbReference type="RefSeq" id="WP_275108184.1">
    <property type="nucleotide sequence ID" value="NZ_JAKJSC010000001.1"/>
</dbReference>
<sequence length="278" mass="31171">MRKLLLTAMGILLGFSTIISAQGFQGKAVYESKTVMKMDFSGRNIPEDRKKMIMERMKKAGEKTFVLSFNQIESLYKEEQKLEQPGESRGGMRFGMMGSGGEDYYKSIKDGTYAVKKDLFGKIFLVKDSLPKLEWKMSGETKMIGKYTAFKATATKTVKRPNMSALFNRNENNKGKEFTEKKIEIVAWYSMDIPVNQGPADYCGLPGLILEVSDDVTSILCSQIVLNPKDKIEIKAPSKGKEVTQEEFDTISRNKMKEMRESGAFGRGRRGGGGSGHR</sequence>
<organism evidence="3 4">
    <name type="scientific">Paralabilibaculum antarcticum</name>
    <dbReference type="NCBI Taxonomy" id="2912572"/>
    <lineage>
        <taxon>Bacteria</taxon>
        <taxon>Pseudomonadati</taxon>
        <taxon>Bacteroidota</taxon>
        <taxon>Bacteroidia</taxon>
        <taxon>Marinilabiliales</taxon>
        <taxon>Marinifilaceae</taxon>
        <taxon>Paralabilibaculum</taxon>
    </lineage>
</organism>
<dbReference type="InterPro" id="IPR005901">
    <property type="entry name" value="GLPGLI"/>
</dbReference>
<feature type="region of interest" description="Disordered" evidence="1">
    <location>
        <begin position="253"/>
        <end position="278"/>
    </location>
</feature>
<proteinExistence type="predicted"/>
<protein>
    <submittedName>
        <fullName evidence="3">GLPGLI family protein</fullName>
    </submittedName>
</protein>
<feature type="signal peptide" evidence="2">
    <location>
        <begin position="1"/>
        <end position="21"/>
    </location>
</feature>
<dbReference type="Proteomes" id="UP001528920">
    <property type="component" value="Unassembled WGS sequence"/>
</dbReference>
<evidence type="ECO:0000256" key="1">
    <source>
        <dbReference type="SAM" id="MobiDB-lite"/>
    </source>
</evidence>
<evidence type="ECO:0000313" key="3">
    <source>
        <dbReference type="EMBL" id="MDE5416846.1"/>
    </source>
</evidence>
<name>A0ABT5VN31_9BACT</name>
<comment type="caution">
    <text evidence="3">The sequence shown here is derived from an EMBL/GenBank/DDBJ whole genome shotgun (WGS) entry which is preliminary data.</text>
</comment>
<keyword evidence="4" id="KW-1185">Reference proteome</keyword>
<evidence type="ECO:0000256" key="2">
    <source>
        <dbReference type="SAM" id="SignalP"/>
    </source>
</evidence>
<keyword evidence="2" id="KW-0732">Signal</keyword>
<dbReference type="NCBIfam" id="TIGR01200">
    <property type="entry name" value="GLPGLI"/>
    <property type="match status" value="1"/>
</dbReference>
<dbReference type="EMBL" id="JAKJSC010000001">
    <property type="protein sequence ID" value="MDE5416846.1"/>
    <property type="molecule type" value="Genomic_DNA"/>
</dbReference>
<accession>A0ABT5VN31</accession>
<evidence type="ECO:0000313" key="4">
    <source>
        <dbReference type="Proteomes" id="UP001528920"/>
    </source>
</evidence>
<dbReference type="Pfam" id="PF09697">
    <property type="entry name" value="Porph_ging"/>
    <property type="match status" value="1"/>
</dbReference>